<reference evidence="1 2" key="1">
    <citation type="submission" date="2020-05" db="EMBL/GenBank/DDBJ databases">
        <title>Draft genome sequence of Desulfovibrio sp. strain HN2T.</title>
        <authorList>
            <person name="Ueno A."/>
            <person name="Tamazawa S."/>
            <person name="Tamamura S."/>
            <person name="Murakami T."/>
            <person name="Kiyama T."/>
            <person name="Inomata H."/>
            <person name="Amano Y."/>
            <person name="Miyakawa K."/>
            <person name="Tamaki H."/>
            <person name="Naganuma T."/>
            <person name="Kaneko K."/>
        </authorList>
    </citation>
    <scope>NUCLEOTIDE SEQUENCE [LARGE SCALE GENOMIC DNA]</scope>
    <source>
        <strain evidence="1 2">HN2</strain>
    </source>
</reference>
<dbReference type="InterPro" id="IPR014985">
    <property type="entry name" value="WbqC"/>
</dbReference>
<evidence type="ECO:0000313" key="2">
    <source>
        <dbReference type="Proteomes" id="UP000503840"/>
    </source>
</evidence>
<sequence>MSKSIVISQPRFLPALNYFQRMEICDCFVFLDTVQYSPSDWENRNKIKTPLGAQWVTVPVKNSGHGMRIFDTEIENKHNWRSKILKTLRQNYSKAPFYTYCMPYLEECFSQDWYKLVDLNMHLIDFACRTLDISCEFVFSSELNVDGSGEALLINLCKNLGADKYISGSLGRNYITKRNWDDEGIELCYHDFEPYEYPQIYGEFLPWLCFVDLFMNCGPKSKDYFFKNLGEITPA</sequence>
<name>A0A7J0BN36_9BACT</name>
<gene>
    <name evidence="1" type="ORF">DSM101010T_35220</name>
</gene>
<dbReference type="RefSeq" id="WP_174406784.1">
    <property type="nucleotide sequence ID" value="NZ_BLVO01000016.1"/>
</dbReference>
<dbReference type="Pfam" id="PF08889">
    <property type="entry name" value="WbqC"/>
    <property type="match status" value="1"/>
</dbReference>
<dbReference type="Proteomes" id="UP000503840">
    <property type="component" value="Unassembled WGS sequence"/>
</dbReference>
<proteinExistence type="predicted"/>
<keyword evidence="2" id="KW-1185">Reference proteome</keyword>
<evidence type="ECO:0008006" key="3">
    <source>
        <dbReference type="Google" id="ProtNLM"/>
    </source>
</evidence>
<evidence type="ECO:0000313" key="1">
    <source>
        <dbReference type="EMBL" id="GFM35157.1"/>
    </source>
</evidence>
<comment type="caution">
    <text evidence="1">The sequence shown here is derived from an EMBL/GenBank/DDBJ whole genome shotgun (WGS) entry which is preliminary data.</text>
</comment>
<protein>
    <recommendedName>
        <fullName evidence="3">WbqC-like protein family protein</fullName>
    </recommendedName>
</protein>
<dbReference type="AlphaFoldDB" id="A0A7J0BN36"/>
<organism evidence="1 2">
    <name type="scientific">Desulfovibrio subterraneus</name>
    <dbReference type="NCBI Taxonomy" id="2718620"/>
    <lineage>
        <taxon>Bacteria</taxon>
        <taxon>Pseudomonadati</taxon>
        <taxon>Thermodesulfobacteriota</taxon>
        <taxon>Desulfovibrionia</taxon>
        <taxon>Desulfovibrionales</taxon>
        <taxon>Desulfovibrionaceae</taxon>
        <taxon>Desulfovibrio</taxon>
    </lineage>
</organism>
<dbReference type="EMBL" id="BLVO01000016">
    <property type="protein sequence ID" value="GFM35157.1"/>
    <property type="molecule type" value="Genomic_DNA"/>
</dbReference>
<accession>A0A7J0BN36</accession>